<gene>
    <name evidence="1" type="ORF">Q2T77_04685</name>
</gene>
<name>A0ABT8S0Q5_9BURK</name>
<protein>
    <recommendedName>
        <fullName evidence="3">SIR2-like domain-containing protein</fullName>
    </recommendedName>
</protein>
<evidence type="ECO:0000313" key="2">
    <source>
        <dbReference type="Proteomes" id="UP001169027"/>
    </source>
</evidence>
<dbReference type="EMBL" id="JAUKVY010000002">
    <property type="protein sequence ID" value="MDO1531577.1"/>
    <property type="molecule type" value="Genomic_DNA"/>
</dbReference>
<reference evidence="1" key="1">
    <citation type="submission" date="2023-06" db="EMBL/GenBank/DDBJ databases">
        <authorList>
            <person name="Jiang Y."/>
            <person name="Liu Q."/>
        </authorList>
    </citation>
    <scope>NUCLEOTIDE SEQUENCE</scope>
    <source>
        <strain evidence="1">CGMCC 1.12090</strain>
    </source>
</reference>
<sequence>MTESTKLFAELLARAHPNVPTNIPLTNVTFFLGAGFSKSWDSRFPVGDALFSFSYKEWHKHGGPLEEFLALNNYPPFNLDLSASLFKDIVYQIGMMRKYPEMRPRYIDDQNLDMVEKHLRYLVRKKFEDTAPMYFEANEKLHIPGQLTMEQRAIQRLFRTLGRAGDGSEGLPRGLRANFLTTNYDFVLEAILDSVLAPDDTYSLYTYRGITPIKYSGKPPRIVVHENWLVGNLLKINGGFEVFKSADGFEVDYRNQKSDAELRLNPPQLMLASREQDYTQSYFRAMFPKVIRLLHETSYLVVVGYSLPEEDALLRLIIRQFAEDRTDGNEKALFYVDLSNSDAQVSKVKSVFPHVGDIGLTVIPYSGSFASWCDAVVEKHTKLVK</sequence>
<keyword evidence="2" id="KW-1185">Reference proteome</keyword>
<proteinExistence type="predicted"/>
<dbReference type="Proteomes" id="UP001169027">
    <property type="component" value="Unassembled WGS sequence"/>
</dbReference>
<organism evidence="1 2">
    <name type="scientific">Variovorax ginsengisoli</name>
    <dbReference type="NCBI Taxonomy" id="363844"/>
    <lineage>
        <taxon>Bacteria</taxon>
        <taxon>Pseudomonadati</taxon>
        <taxon>Pseudomonadota</taxon>
        <taxon>Betaproteobacteria</taxon>
        <taxon>Burkholderiales</taxon>
        <taxon>Comamonadaceae</taxon>
        <taxon>Variovorax</taxon>
    </lineage>
</organism>
<evidence type="ECO:0000313" key="1">
    <source>
        <dbReference type="EMBL" id="MDO1531577.1"/>
    </source>
</evidence>
<accession>A0ABT8S0Q5</accession>
<dbReference type="RefSeq" id="WP_301804579.1">
    <property type="nucleotide sequence ID" value="NZ_JAUJZH010000002.1"/>
</dbReference>
<evidence type="ECO:0008006" key="3">
    <source>
        <dbReference type="Google" id="ProtNLM"/>
    </source>
</evidence>
<comment type="caution">
    <text evidence="1">The sequence shown here is derived from an EMBL/GenBank/DDBJ whole genome shotgun (WGS) entry which is preliminary data.</text>
</comment>